<dbReference type="EMBL" id="CAVMJV010000010">
    <property type="protein sequence ID" value="CAK5041785.1"/>
    <property type="molecule type" value="Genomic_DNA"/>
</dbReference>
<protein>
    <submittedName>
        <fullName evidence="1">Uncharacterized protein</fullName>
    </submittedName>
</protein>
<evidence type="ECO:0000313" key="1">
    <source>
        <dbReference type="EMBL" id="CAK5041785.1"/>
    </source>
</evidence>
<accession>A0ACB0YD46</accession>
<reference evidence="1" key="1">
    <citation type="submission" date="2023-11" db="EMBL/GenBank/DDBJ databases">
        <authorList>
            <person name="Poullet M."/>
        </authorList>
    </citation>
    <scope>NUCLEOTIDE SEQUENCE</scope>
    <source>
        <strain evidence="1">E1834</strain>
    </source>
</reference>
<gene>
    <name evidence="1" type="ORF">MENTE1834_LOCUS10629</name>
</gene>
<name>A0ACB0YD46_MELEN</name>
<keyword evidence="2" id="KW-1185">Reference proteome</keyword>
<evidence type="ECO:0000313" key="2">
    <source>
        <dbReference type="Proteomes" id="UP001497535"/>
    </source>
</evidence>
<organism evidence="1 2">
    <name type="scientific">Meloidogyne enterolobii</name>
    <name type="common">Root-knot nematode worm</name>
    <name type="synonym">Meloidogyne mayaguensis</name>
    <dbReference type="NCBI Taxonomy" id="390850"/>
    <lineage>
        <taxon>Eukaryota</taxon>
        <taxon>Metazoa</taxon>
        <taxon>Ecdysozoa</taxon>
        <taxon>Nematoda</taxon>
        <taxon>Chromadorea</taxon>
        <taxon>Rhabditida</taxon>
        <taxon>Tylenchina</taxon>
        <taxon>Tylenchomorpha</taxon>
        <taxon>Tylenchoidea</taxon>
        <taxon>Meloidogynidae</taxon>
        <taxon>Meloidogyninae</taxon>
        <taxon>Meloidogyne</taxon>
    </lineage>
</organism>
<comment type="caution">
    <text evidence="1">The sequence shown here is derived from an EMBL/GenBank/DDBJ whole genome shotgun (WGS) entry which is preliminary data.</text>
</comment>
<dbReference type="Proteomes" id="UP001497535">
    <property type="component" value="Unassembled WGS sequence"/>
</dbReference>
<proteinExistence type="predicted"/>
<sequence>MSSTTKSKNVSISEFKTPGYIKFLFGGLSGMGATLFVQPLDLVKNRMQLSGMQGKREYSSTFHAVRSIVRNEGFIALYNGLSAGLARQAIYTTTRLGLYTWLLEFCSHEGRSPSFAIKAGLGMTSGGIASLFGNPMELALVRMTADGRLPINERRNYKNVLDALVRVTREEGIVTLWRGCTPTVVRAMVVNAAQLATYSQAKQYLMSAGLKEGIQLHFCASMISGLATTAASMPVDIIKTRIQNMRVINGKPEFTGISDVVGRVLKNEGFFALWKGFLPYYMRLGPHTVIFNSNNFLTNSTFRNY</sequence>